<sequence>MVQTDVRPVRFLRALLVVGSLGVWAVGEARRCDVWVDLGLLTFARATVTLGEGAADLEAVGARRTAGRGAPPEVVEDLVRRRHAHQDPVPSRGDLLARCAKLTRAYLSPAIDAPVTAYG</sequence>
<dbReference type="OrthoDB" id="4184922at2"/>
<protein>
    <submittedName>
        <fullName evidence="1">Uncharacterized protein</fullName>
    </submittedName>
</protein>
<accession>A0A221NV81</accession>
<dbReference type="EMBL" id="CP022433">
    <property type="protein sequence ID" value="ASN23913.1"/>
    <property type="molecule type" value="Genomic_DNA"/>
</dbReference>
<evidence type="ECO:0000313" key="1">
    <source>
        <dbReference type="EMBL" id="ASN23913.1"/>
    </source>
</evidence>
<dbReference type="AlphaFoldDB" id="A0A221NV81"/>
<dbReference type="KEGG" id="splu:LK06_006495"/>
<keyword evidence="2" id="KW-1185">Reference proteome</keyword>
<reference evidence="1 2" key="1">
    <citation type="submission" date="2017-07" db="EMBL/GenBank/DDBJ databases">
        <title>Genome sequence of Streptomyces pluripotens MUSC 137T.</title>
        <authorList>
            <person name="Ser H.-L."/>
            <person name="Lee L.-H."/>
        </authorList>
    </citation>
    <scope>NUCLEOTIDE SEQUENCE [LARGE SCALE GENOMIC DNA]</scope>
    <source>
        <strain evidence="1 2">MUSC 137</strain>
    </source>
</reference>
<gene>
    <name evidence="1" type="ORF">LK07_07600</name>
</gene>
<evidence type="ECO:0000313" key="2">
    <source>
        <dbReference type="Proteomes" id="UP000031501"/>
    </source>
</evidence>
<name>A0A221NV81_9ACTN</name>
<proteinExistence type="predicted"/>
<dbReference type="STRING" id="1355015.LK06_006495"/>
<dbReference type="Proteomes" id="UP000031501">
    <property type="component" value="Chromosome"/>
</dbReference>
<dbReference type="RefSeq" id="WP_052270167.1">
    <property type="nucleotide sequence ID" value="NZ_CP021080.1"/>
</dbReference>
<organism evidence="1 2">
    <name type="scientific">Streptomyces pluripotens</name>
    <dbReference type="NCBI Taxonomy" id="1355015"/>
    <lineage>
        <taxon>Bacteria</taxon>
        <taxon>Bacillati</taxon>
        <taxon>Actinomycetota</taxon>
        <taxon>Actinomycetes</taxon>
        <taxon>Kitasatosporales</taxon>
        <taxon>Streptomycetaceae</taxon>
        <taxon>Streptomyces</taxon>
    </lineage>
</organism>